<dbReference type="EMBL" id="JAHRIN010059058">
    <property type="protein sequence ID" value="MEQ2211666.1"/>
    <property type="molecule type" value="Genomic_DNA"/>
</dbReference>
<evidence type="ECO:0000256" key="1">
    <source>
        <dbReference type="SAM" id="Phobius"/>
    </source>
</evidence>
<dbReference type="Proteomes" id="UP001434883">
    <property type="component" value="Unassembled WGS sequence"/>
</dbReference>
<gene>
    <name evidence="2" type="ORF">XENOCAPTIV_011348</name>
</gene>
<reference evidence="2 3" key="1">
    <citation type="submission" date="2021-06" db="EMBL/GenBank/DDBJ databases">
        <authorList>
            <person name="Palmer J.M."/>
        </authorList>
    </citation>
    <scope>NUCLEOTIDE SEQUENCE [LARGE SCALE GENOMIC DNA]</scope>
    <source>
        <strain evidence="2 3">XC_2019</strain>
        <tissue evidence="2">Muscle</tissue>
    </source>
</reference>
<name>A0ABV0RU24_9TELE</name>
<proteinExistence type="predicted"/>
<accession>A0ABV0RU24</accession>
<protein>
    <submittedName>
        <fullName evidence="2">Uncharacterized protein</fullName>
    </submittedName>
</protein>
<organism evidence="2 3">
    <name type="scientific">Xenoophorus captivus</name>
    <dbReference type="NCBI Taxonomy" id="1517983"/>
    <lineage>
        <taxon>Eukaryota</taxon>
        <taxon>Metazoa</taxon>
        <taxon>Chordata</taxon>
        <taxon>Craniata</taxon>
        <taxon>Vertebrata</taxon>
        <taxon>Euteleostomi</taxon>
        <taxon>Actinopterygii</taxon>
        <taxon>Neopterygii</taxon>
        <taxon>Teleostei</taxon>
        <taxon>Neoteleostei</taxon>
        <taxon>Acanthomorphata</taxon>
        <taxon>Ovalentaria</taxon>
        <taxon>Atherinomorphae</taxon>
        <taxon>Cyprinodontiformes</taxon>
        <taxon>Goodeidae</taxon>
        <taxon>Xenoophorus</taxon>
    </lineage>
</organism>
<keyword evidence="3" id="KW-1185">Reference proteome</keyword>
<keyword evidence="1" id="KW-1133">Transmembrane helix</keyword>
<feature type="transmembrane region" description="Helical" evidence="1">
    <location>
        <begin position="99"/>
        <end position="122"/>
    </location>
</feature>
<keyword evidence="1" id="KW-0472">Membrane</keyword>
<comment type="caution">
    <text evidence="2">The sequence shown here is derived from an EMBL/GenBank/DDBJ whole genome shotgun (WGS) entry which is preliminary data.</text>
</comment>
<keyword evidence="1" id="KW-0812">Transmembrane</keyword>
<evidence type="ECO:0000313" key="2">
    <source>
        <dbReference type="EMBL" id="MEQ2211666.1"/>
    </source>
</evidence>
<evidence type="ECO:0000313" key="3">
    <source>
        <dbReference type="Proteomes" id="UP001434883"/>
    </source>
</evidence>
<sequence length="152" mass="17522">MVLVKTRLQNASIKSNLSFIFYYENTIVPTSIDCEKMYTDLSDVKRCLCCYLYWCAAFIWLSLIRTQTRLCHLAAVPLFPHIFPSSSLCIYQHYKLRDIFLLFISFSISFIFASHADIGLWGSELVHKLPKKEISTSHVCFFPTSSHTCGCN</sequence>